<accession>A0A382LVR5</accession>
<proteinExistence type="predicted"/>
<protein>
    <submittedName>
        <fullName evidence="1">Uncharacterized protein</fullName>
    </submittedName>
</protein>
<sequence length="30" mass="3342">VFAPNRDVVKAIAKTRTIEGLAQMVDKKEL</sequence>
<dbReference type="EMBL" id="UINC01089054">
    <property type="protein sequence ID" value="SVC39815.1"/>
    <property type="molecule type" value="Genomic_DNA"/>
</dbReference>
<name>A0A382LVR5_9ZZZZ</name>
<evidence type="ECO:0000313" key="1">
    <source>
        <dbReference type="EMBL" id="SVC39815.1"/>
    </source>
</evidence>
<feature type="non-terminal residue" evidence="1">
    <location>
        <position position="1"/>
    </location>
</feature>
<organism evidence="1">
    <name type="scientific">marine metagenome</name>
    <dbReference type="NCBI Taxonomy" id="408172"/>
    <lineage>
        <taxon>unclassified sequences</taxon>
        <taxon>metagenomes</taxon>
        <taxon>ecological metagenomes</taxon>
    </lineage>
</organism>
<reference evidence="1" key="1">
    <citation type="submission" date="2018-05" db="EMBL/GenBank/DDBJ databases">
        <authorList>
            <person name="Lanie J.A."/>
            <person name="Ng W.-L."/>
            <person name="Kazmierczak K.M."/>
            <person name="Andrzejewski T.M."/>
            <person name="Davidsen T.M."/>
            <person name="Wayne K.J."/>
            <person name="Tettelin H."/>
            <person name="Glass J.I."/>
            <person name="Rusch D."/>
            <person name="Podicherti R."/>
            <person name="Tsui H.-C.T."/>
            <person name="Winkler M.E."/>
        </authorList>
    </citation>
    <scope>NUCLEOTIDE SEQUENCE</scope>
</reference>
<dbReference type="AlphaFoldDB" id="A0A382LVR5"/>
<gene>
    <name evidence="1" type="ORF">METZ01_LOCUS292669</name>
</gene>